<feature type="region of interest" description="Disordered" evidence="1">
    <location>
        <begin position="1"/>
        <end position="20"/>
    </location>
</feature>
<accession>A0A812TUT3</accession>
<comment type="caution">
    <text evidence="2">The sequence shown here is derived from an EMBL/GenBank/DDBJ whole genome shotgun (WGS) entry which is preliminary data.</text>
</comment>
<evidence type="ECO:0000256" key="1">
    <source>
        <dbReference type="SAM" id="MobiDB-lite"/>
    </source>
</evidence>
<dbReference type="AlphaFoldDB" id="A0A812TUT3"/>
<sequence>QNTQSPQNGGQGGQQSGRYQTCQREDHGSWFMYKCTDYNRQTWLCSSDFKSCNRV</sequence>
<keyword evidence="3" id="KW-1185">Reference proteome</keyword>
<name>A0A812TUT3_SYMPI</name>
<evidence type="ECO:0000313" key="2">
    <source>
        <dbReference type="EMBL" id="CAE7550011.1"/>
    </source>
</evidence>
<reference evidence="2" key="1">
    <citation type="submission" date="2021-02" db="EMBL/GenBank/DDBJ databases">
        <authorList>
            <person name="Dougan E. K."/>
            <person name="Rhodes N."/>
            <person name="Thang M."/>
            <person name="Chan C."/>
        </authorList>
    </citation>
    <scope>NUCLEOTIDE SEQUENCE</scope>
</reference>
<protein>
    <submittedName>
        <fullName evidence="2">Uncharacterized protein</fullName>
    </submittedName>
</protein>
<dbReference type="EMBL" id="CAJNIZ010034036">
    <property type="protein sequence ID" value="CAE7550011.1"/>
    <property type="molecule type" value="Genomic_DNA"/>
</dbReference>
<evidence type="ECO:0000313" key="3">
    <source>
        <dbReference type="Proteomes" id="UP000649617"/>
    </source>
</evidence>
<gene>
    <name evidence="2" type="ORF">SPIL2461_LOCUS14615</name>
</gene>
<proteinExistence type="predicted"/>
<organism evidence="2 3">
    <name type="scientific">Symbiodinium pilosum</name>
    <name type="common">Dinoflagellate</name>
    <dbReference type="NCBI Taxonomy" id="2952"/>
    <lineage>
        <taxon>Eukaryota</taxon>
        <taxon>Sar</taxon>
        <taxon>Alveolata</taxon>
        <taxon>Dinophyceae</taxon>
        <taxon>Suessiales</taxon>
        <taxon>Symbiodiniaceae</taxon>
        <taxon>Symbiodinium</taxon>
    </lineage>
</organism>
<feature type="non-terminal residue" evidence="2">
    <location>
        <position position="1"/>
    </location>
</feature>
<dbReference type="OrthoDB" id="10571903at2759"/>
<dbReference type="Proteomes" id="UP000649617">
    <property type="component" value="Unassembled WGS sequence"/>
</dbReference>